<keyword evidence="5" id="KW-1185">Reference proteome</keyword>
<dbReference type="STRING" id="1095630.A0A2J6T677"/>
<dbReference type="Pfam" id="PF12796">
    <property type="entry name" value="Ank_2"/>
    <property type="match status" value="1"/>
</dbReference>
<dbReference type="InterPro" id="IPR002110">
    <property type="entry name" value="Ankyrin_rpt"/>
</dbReference>
<dbReference type="EMBL" id="KZ613822">
    <property type="protein sequence ID" value="PMD58518.1"/>
    <property type="molecule type" value="Genomic_DNA"/>
</dbReference>
<dbReference type="AlphaFoldDB" id="A0A2J6T677"/>
<name>A0A2J6T677_9HELO</name>
<dbReference type="PANTHER" id="PTHR24171">
    <property type="entry name" value="ANKYRIN REPEAT DOMAIN-CONTAINING PROTEIN 39-RELATED"/>
    <property type="match status" value="1"/>
</dbReference>
<evidence type="ECO:0000256" key="2">
    <source>
        <dbReference type="ARBA" id="ARBA00023043"/>
    </source>
</evidence>
<keyword evidence="1" id="KW-0677">Repeat</keyword>
<feature type="repeat" description="ANK" evidence="3">
    <location>
        <begin position="13"/>
        <end position="45"/>
    </location>
</feature>
<proteinExistence type="predicted"/>
<accession>A0A2J6T677</accession>
<evidence type="ECO:0000313" key="4">
    <source>
        <dbReference type="EMBL" id="PMD58518.1"/>
    </source>
</evidence>
<dbReference type="RefSeq" id="XP_024735422.1">
    <property type="nucleotide sequence ID" value="XM_024877042.1"/>
</dbReference>
<keyword evidence="2 3" id="KW-0040">ANK repeat</keyword>
<dbReference type="OrthoDB" id="5428966at2759"/>
<dbReference type="InParanoid" id="A0A2J6T677"/>
<evidence type="ECO:0000313" key="5">
    <source>
        <dbReference type="Proteomes" id="UP000235371"/>
    </source>
</evidence>
<dbReference type="GeneID" id="36585119"/>
<sequence length="75" mass="7617">MAAGADVNAPPGFNGTALQAAALWGHESVVRELIDAGADVNAPPDGWSGQTALQAASKWGYAKTREILLDAGAVK</sequence>
<evidence type="ECO:0000256" key="1">
    <source>
        <dbReference type="ARBA" id="ARBA00022737"/>
    </source>
</evidence>
<dbReference type="PROSITE" id="PS50088">
    <property type="entry name" value="ANK_REPEAT"/>
    <property type="match status" value="1"/>
</dbReference>
<evidence type="ECO:0000256" key="3">
    <source>
        <dbReference type="PROSITE-ProRule" id="PRU00023"/>
    </source>
</evidence>
<dbReference type="SUPFAM" id="SSF48403">
    <property type="entry name" value="Ankyrin repeat"/>
    <property type="match status" value="1"/>
</dbReference>
<reference evidence="4 5" key="1">
    <citation type="submission" date="2016-04" db="EMBL/GenBank/DDBJ databases">
        <title>A degradative enzymes factory behind the ericoid mycorrhizal symbiosis.</title>
        <authorList>
            <consortium name="DOE Joint Genome Institute"/>
            <person name="Martino E."/>
            <person name="Morin E."/>
            <person name="Grelet G."/>
            <person name="Kuo A."/>
            <person name="Kohler A."/>
            <person name="Daghino S."/>
            <person name="Barry K."/>
            <person name="Choi C."/>
            <person name="Cichocki N."/>
            <person name="Clum A."/>
            <person name="Copeland A."/>
            <person name="Hainaut M."/>
            <person name="Haridas S."/>
            <person name="Labutti K."/>
            <person name="Lindquist E."/>
            <person name="Lipzen A."/>
            <person name="Khouja H.-R."/>
            <person name="Murat C."/>
            <person name="Ohm R."/>
            <person name="Olson A."/>
            <person name="Spatafora J."/>
            <person name="Veneault-Fourrey C."/>
            <person name="Henrissat B."/>
            <person name="Grigoriev I."/>
            <person name="Martin F."/>
            <person name="Perotto S."/>
        </authorList>
    </citation>
    <scope>NUCLEOTIDE SEQUENCE [LARGE SCALE GENOMIC DNA]</scope>
    <source>
        <strain evidence="4 5">E</strain>
    </source>
</reference>
<dbReference type="Proteomes" id="UP000235371">
    <property type="component" value="Unassembled WGS sequence"/>
</dbReference>
<dbReference type="InterPro" id="IPR036770">
    <property type="entry name" value="Ankyrin_rpt-contain_sf"/>
</dbReference>
<gene>
    <name evidence="4" type="ORF">K444DRAFT_563873</name>
</gene>
<dbReference type="SMART" id="SM00248">
    <property type="entry name" value="ANK"/>
    <property type="match status" value="2"/>
</dbReference>
<dbReference type="PROSITE" id="PS50297">
    <property type="entry name" value="ANK_REP_REGION"/>
    <property type="match status" value="1"/>
</dbReference>
<dbReference type="Gene3D" id="1.25.40.20">
    <property type="entry name" value="Ankyrin repeat-containing domain"/>
    <property type="match status" value="1"/>
</dbReference>
<organism evidence="4 5">
    <name type="scientific">Hyaloscypha bicolor E</name>
    <dbReference type="NCBI Taxonomy" id="1095630"/>
    <lineage>
        <taxon>Eukaryota</taxon>
        <taxon>Fungi</taxon>
        <taxon>Dikarya</taxon>
        <taxon>Ascomycota</taxon>
        <taxon>Pezizomycotina</taxon>
        <taxon>Leotiomycetes</taxon>
        <taxon>Helotiales</taxon>
        <taxon>Hyaloscyphaceae</taxon>
        <taxon>Hyaloscypha</taxon>
        <taxon>Hyaloscypha bicolor</taxon>
    </lineage>
</organism>
<protein>
    <submittedName>
        <fullName evidence="4">Uncharacterized protein</fullName>
    </submittedName>
</protein>